<evidence type="ECO:0000256" key="1">
    <source>
        <dbReference type="SAM" id="Phobius"/>
    </source>
</evidence>
<proteinExistence type="predicted"/>
<evidence type="ECO:0000313" key="2">
    <source>
        <dbReference type="EMBL" id="KAK4526731.1"/>
    </source>
</evidence>
<keyword evidence="1" id="KW-0812">Transmembrane</keyword>
<dbReference type="InterPro" id="IPR022051">
    <property type="entry name" value="DUF3611"/>
</dbReference>
<keyword evidence="3" id="KW-1185">Reference proteome</keyword>
<gene>
    <name evidence="2" type="ORF">GAYE_SCF27MG4648</name>
</gene>
<evidence type="ECO:0000313" key="3">
    <source>
        <dbReference type="Proteomes" id="UP001300502"/>
    </source>
</evidence>
<sequence>MFLSVERNTLFVPSYSPSYCCHASYHIGASTRKLVPKSSSSLYEIPSALTRWTILHRRHHCLLIPTSGYHNTATRCGMSSQRNTTDDSGNSNNKKAVGGVYSSDASPLVSSDTRHLSFILWKNSWISWWAQLVLSVIAGVILLFAISVTPSTVRLRSSLLGWLVACIALSFSFLSVLWTWGYARKSFKLQQQQSEESTAAMMNRLSSSVQSGILLTAVGMFFTVVAAQAIVGRLLAKVLSAGLAPSPLAIVSSGSNNVASTIQPLDIFVVQANTNILLSQWISLVFALWMARKLKAHENKNKST</sequence>
<keyword evidence="1" id="KW-1133">Transmembrane helix</keyword>
<feature type="transmembrane region" description="Helical" evidence="1">
    <location>
        <begin position="159"/>
        <end position="183"/>
    </location>
</feature>
<name>A0AAV9IHR2_9RHOD</name>
<dbReference type="Pfam" id="PF12263">
    <property type="entry name" value="DUF3611"/>
    <property type="match status" value="1"/>
</dbReference>
<dbReference type="AlphaFoldDB" id="A0AAV9IHR2"/>
<dbReference type="Proteomes" id="UP001300502">
    <property type="component" value="Unassembled WGS sequence"/>
</dbReference>
<dbReference type="EMBL" id="JANCYU010000043">
    <property type="protein sequence ID" value="KAK4526731.1"/>
    <property type="molecule type" value="Genomic_DNA"/>
</dbReference>
<dbReference type="PANTHER" id="PTHR34548">
    <property type="entry name" value="PROTEIN TIC 21, CHLOROPLASTIC"/>
    <property type="match status" value="1"/>
</dbReference>
<comment type="caution">
    <text evidence="2">The sequence shown here is derived from an EMBL/GenBank/DDBJ whole genome shotgun (WGS) entry which is preliminary data.</text>
</comment>
<organism evidence="2 3">
    <name type="scientific">Galdieria yellowstonensis</name>
    <dbReference type="NCBI Taxonomy" id="3028027"/>
    <lineage>
        <taxon>Eukaryota</taxon>
        <taxon>Rhodophyta</taxon>
        <taxon>Bangiophyceae</taxon>
        <taxon>Galdieriales</taxon>
        <taxon>Galdieriaceae</taxon>
        <taxon>Galdieria</taxon>
    </lineage>
</organism>
<protein>
    <submittedName>
        <fullName evidence="2">Uncharacterized protein</fullName>
    </submittedName>
</protein>
<keyword evidence="1" id="KW-0472">Membrane</keyword>
<feature type="transmembrane region" description="Helical" evidence="1">
    <location>
        <begin position="125"/>
        <end position="147"/>
    </location>
</feature>
<reference evidence="2 3" key="1">
    <citation type="submission" date="2022-07" db="EMBL/GenBank/DDBJ databases">
        <title>Genome-wide signatures of adaptation to extreme environments.</title>
        <authorList>
            <person name="Cho C.H."/>
            <person name="Yoon H.S."/>
        </authorList>
    </citation>
    <scope>NUCLEOTIDE SEQUENCE [LARGE SCALE GENOMIC DNA]</scope>
    <source>
        <strain evidence="2 3">108.79 E11</strain>
    </source>
</reference>
<accession>A0AAV9IHR2</accession>
<feature type="transmembrane region" description="Helical" evidence="1">
    <location>
        <begin position="267"/>
        <end position="291"/>
    </location>
</feature>
<feature type="transmembrane region" description="Helical" evidence="1">
    <location>
        <begin position="211"/>
        <end position="231"/>
    </location>
</feature>
<dbReference type="PANTHER" id="PTHR34548:SF2">
    <property type="entry name" value="PROTEIN TIC 21, CHLOROPLASTIC"/>
    <property type="match status" value="1"/>
</dbReference>